<dbReference type="RefSeq" id="WP_087288395.1">
    <property type="nucleotide sequence ID" value="NZ_NFJD01000003.1"/>
</dbReference>
<evidence type="ECO:0000313" key="3">
    <source>
        <dbReference type="EMBL" id="OUO56463.1"/>
    </source>
</evidence>
<comment type="caution">
    <text evidence="3">The sequence shown here is derived from an EMBL/GenBank/DDBJ whole genome shotgun (WGS) entry which is preliminary data.</text>
</comment>
<dbReference type="AlphaFoldDB" id="A0A1Y4DBB5"/>
<accession>A0A1Y4DBB5</accession>
<gene>
    <name evidence="3" type="ORF">B5F75_04525</name>
</gene>
<organism evidence="3 4">
    <name type="scientific">Candidatus Avelusimicrobium gallicola</name>
    <dbReference type="NCBI Taxonomy" id="2562704"/>
    <lineage>
        <taxon>Bacteria</taxon>
        <taxon>Pseudomonadati</taxon>
        <taxon>Elusimicrobiota</taxon>
        <taxon>Elusimicrobia</taxon>
        <taxon>Elusimicrobiales</taxon>
        <taxon>Elusimicrobiaceae</taxon>
        <taxon>Candidatus Avelusimicrobium</taxon>
    </lineage>
</organism>
<feature type="region of interest" description="Disordered" evidence="1">
    <location>
        <begin position="24"/>
        <end position="53"/>
    </location>
</feature>
<reference evidence="4" key="1">
    <citation type="submission" date="2017-04" db="EMBL/GenBank/DDBJ databases">
        <title>Function of individual gut microbiota members based on whole genome sequencing of pure cultures obtained from chicken caecum.</title>
        <authorList>
            <person name="Medvecky M."/>
            <person name="Cejkova D."/>
            <person name="Polansky O."/>
            <person name="Karasova D."/>
            <person name="Kubasova T."/>
            <person name="Cizek A."/>
            <person name="Rychlik I."/>
        </authorList>
    </citation>
    <scope>NUCLEOTIDE SEQUENCE [LARGE SCALE GENOMIC DNA]</scope>
    <source>
        <strain evidence="4">An273</strain>
    </source>
</reference>
<feature type="signal peptide" evidence="2">
    <location>
        <begin position="1"/>
        <end position="18"/>
    </location>
</feature>
<feature type="region of interest" description="Disordered" evidence="1">
    <location>
        <begin position="192"/>
        <end position="216"/>
    </location>
</feature>
<evidence type="ECO:0000256" key="2">
    <source>
        <dbReference type="SAM" id="SignalP"/>
    </source>
</evidence>
<keyword evidence="2" id="KW-0732">Signal</keyword>
<evidence type="ECO:0000256" key="1">
    <source>
        <dbReference type="SAM" id="MobiDB-lite"/>
    </source>
</evidence>
<feature type="chain" id="PRO_5013186889" evidence="2">
    <location>
        <begin position="19"/>
        <end position="216"/>
    </location>
</feature>
<keyword evidence="4" id="KW-1185">Reference proteome</keyword>
<dbReference type="EMBL" id="NFJD01000003">
    <property type="protein sequence ID" value="OUO56463.1"/>
    <property type="molecule type" value="Genomic_DNA"/>
</dbReference>
<sequence length="216" mass="21610">MKFWMIMALLCAFVTADAQMYRAGGSSRPSFGSRANQEEAEDSSVPGANSTIKTRTFSNYSSRQRDWSKGVQTKTVQTDIQGSKEFKDTSAEQAAQAVKALQGGTPQAPAAKSAAKAAAPAKAGGQQAAAANTSNAAAPAAPAGMADPAAMMQQMQSMMQGLGNMMGGAAAPGGSSAAGGANNGAAGMPAGMNVPGMPDMSSLLKAASAGQQPAQK</sequence>
<evidence type="ECO:0000313" key="4">
    <source>
        <dbReference type="Proteomes" id="UP000196368"/>
    </source>
</evidence>
<protein>
    <submittedName>
        <fullName evidence="3">Uncharacterized protein</fullName>
    </submittedName>
</protein>
<dbReference type="Proteomes" id="UP000196368">
    <property type="component" value="Unassembled WGS sequence"/>
</dbReference>
<proteinExistence type="predicted"/>
<name>A0A1Y4DBB5_9BACT</name>